<organism evidence="1">
    <name type="scientific">viral metagenome</name>
    <dbReference type="NCBI Taxonomy" id="1070528"/>
    <lineage>
        <taxon>unclassified sequences</taxon>
        <taxon>metagenomes</taxon>
        <taxon>organismal metagenomes</taxon>
    </lineage>
</organism>
<dbReference type="EMBL" id="MN740404">
    <property type="protein sequence ID" value="QHU04800.1"/>
    <property type="molecule type" value="Genomic_DNA"/>
</dbReference>
<proteinExistence type="predicted"/>
<name>A0A6C0JJ71_9ZZZZ</name>
<reference evidence="1" key="1">
    <citation type="journal article" date="2020" name="Nature">
        <title>Giant virus diversity and host interactions through global metagenomics.</title>
        <authorList>
            <person name="Schulz F."/>
            <person name="Roux S."/>
            <person name="Paez-Espino D."/>
            <person name="Jungbluth S."/>
            <person name="Walsh D.A."/>
            <person name="Denef V.J."/>
            <person name="McMahon K.D."/>
            <person name="Konstantinidis K.T."/>
            <person name="Eloe-Fadrosh E.A."/>
            <person name="Kyrpides N.C."/>
            <person name="Woyke T."/>
        </authorList>
    </citation>
    <scope>NUCLEOTIDE SEQUENCE</scope>
    <source>
        <strain evidence="1">GVMAG-M-3300027708-5</strain>
    </source>
</reference>
<protein>
    <submittedName>
        <fullName evidence="1">Uncharacterized protein</fullName>
    </submittedName>
</protein>
<accession>A0A6C0JJ71</accession>
<evidence type="ECO:0000313" key="1">
    <source>
        <dbReference type="EMBL" id="QHU04800.1"/>
    </source>
</evidence>
<sequence length="322" mass="37051">MSNVPSTIHSLFYFNKEQSANILQILGKYMYRKAENNIDDSVSTVPFSYVAPSISSMSHHYDLEVEPALISGCDDEVVEDDDNVETVDNVVNETIVQSPNSIVQSPNSIVQSPNPISNIEYHYPKQQDTLFWCIFIAVHGYDEYLQVSRNYGVKELEVKQKVSKWLQTNLSKMKNTNIKVTKVAMQEIMSELITSVKETSIMAMLAMITHFNINVILVDSTGALMLDFKADRDNDLTRTFVLQKDSFGKYKIRTDSFSKEQAEEFKKPMVCLESHLRPLKPITNYQTDELKTLARRLGGFDENYKYKKAELYEELTEAMRWK</sequence>
<dbReference type="AlphaFoldDB" id="A0A6C0JJ71"/>